<evidence type="ECO:0000313" key="2">
    <source>
        <dbReference type="Proteomes" id="UP000623301"/>
    </source>
</evidence>
<dbReference type="EMBL" id="JAEHFJ010000014">
    <property type="protein sequence ID" value="MBJ2176285.1"/>
    <property type="molecule type" value="Genomic_DNA"/>
</dbReference>
<dbReference type="Proteomes" id="UP000623301">
    <property type="component" value="Unassembled WGS sequence"/>
</dbReference>
<dbReference type="InterPro" id="IPR025455">
    <property type="entry name" value="DUF4276"/>
</dbReference>
<organism evidence="1 2">
    <name type="scientific">Aureibaculum flavum</name>
    <dbReference type="NCBI Taxonomy" id="2795986"/>
    <lineage>
        <taxon>Bacteria</taxon>
        <taxon>Pseudomonadati</taxon>
        <taxon>Bacteroidota</taxon>
        <taxon>Flavobacteriia</taxon>
        <taxon>Flavobacteriales</taxon>
        <taxon>Flavobacteriaceae</taxon>
        <taxon>Aureibaculum</taxon>
    </lineage>
</organism>
<keyword evidence="2" id="KW-1185">Reference proteome</keyword>
<protein>
    <submittedName>
        <fullName evidence="1">DUF4276 family protein</fullName>
    </submittedName>
</protein>
<dbReference type="Pfam" id="PF14103">
    <property type="entry name" value="DUF4276"/>
    <property type="match status" value="1"/>
</dbReference>
<evidence type="ECO:0000313" key="1">
    <source>
        <dbReference type="EMBL" id="MBJ2176285.1"/>
    </source>
</evidence>
<accession>A0ABS0WWE3</accession>
<gene>
    <name evidence="1" type="ORF">JBL43_18685</name>
</gene>
<proteinExistence type="predicted"/>
<name>A0ABS0WWE3_9FLAO</name>
<sequence>MSNPAFIVDGFTEKLVIGSLCPGKPVSRTDLNGKSVTIEAIANKVASLIRLFNNRHYPIIIIIDREQREESCSDLCAELGNKLIKLGLNDQDIRICFADRMFENWIIADWNVFETEKEKPDSTDGLRGSSEIKKILGSYHKTTEGVELFLKCDLEKVYSCSESFRNFVDSIPDINCNKLKFAK</sequence>
<comment type="caution">
    <text evidence="1">The sequence shown here is derived from an EMBL/GenBank/DDBJ whole genome shotgun (WGS) entry which is preliminary data.</text>
</comment>
<reference evidence="1 2" key="1">
    <citation type="submission" date="2020-12" db="EMBL/GenBank/DDBJ databases">
        <title>Aureibaculum luteum sp. nov. and Aureibaculum flavum sp. nov., novel members of the family Flavobacteriaceae isolated from Antarctic intertidal sediments.</title>
        <authorList>
            <person name="He X."/>
            <person name="Zhang X."/>
        </authorList>
    </citation>
    <scope>NUCLEOTIDE SEQUENCE [LARGE SCALE GENOMIC DNA]</scope>
    <source>
        <strain evidence="1 2">A20</strain>
    </source>
</reference>
<dbReference type="RefSeq" id="WP_198842885.1">
    <property type="nucleotide sequence ID" value="NZ_JAEHFJ010000014.1"/>
</dbReference>